<feature type="region of interest" description="Disordered" evidence="1">
    <location>
        <begin position="130"/>
        <end position="157"/>
    </location>
</feature>
<feature type="compositionally biased region" description="Basic and acidic residues" evidence="1">
    <location>
        <begin position="148"/>
        <end position="157"/>
    </location>
</feature>
<dbReference type="Proteomes" id="UP000038487">
    <property type="component" value="Unassembled WGS sequence"/>
</dbReference>
<proteinExistence type="predicted"/>
<protein>
    <submittedName>
        <fullName evidence="2">Uncharacterized protein</fullName>
    </submittedName>
</protein>
<name>A0AB33TC90_9MYCO</name>
<dbReference type="AlphaFoldDB" id="A0AB33TC90"/>
<evidence type="ECO:0000256" key="1">
    <source>
        <dbReference type="SAM" id="MobiDB-lite"/>
    </source>
</evidence>
<gene>
    <name evidence="2" type="ORF">ERS075527_05068</name>
</gene>
<accession>A0AB33TC90</accession>
<dbReference type="EMBL" id="CSUW01000016">
    <property type="protein sequence ID" value="CPT66749.1"/>
    <property type="molecule type" value="Genomic_DNA"/>
</dbReference>
<feature type="compositionally biased region" description="Basic and acidic residues" evidence="1">
    <location>
        <begin position="130"/>
        <end position="139"/>
    </location>
</feature>
<comment type="caution">
    <text evidence="2">The sequence shown here is derived from an EMBL/GenBank/DDBJ whole genome shotgun (WGS) entry which is preliminary data.</text>
</comment>
<evidence type="ECO:0000313" key="2">
    <source>
        <dbReference type="EMBL" id="CPT66749.1"/>
    </source>
</evidence>
<sequence>MKIIDTHRQWATVCVDCPADGNNPDDGKTWEFPGTDDGKERAEAFAARHKSLQGHRTHVNEQYTVTAARFDDGLGYLAVGDAGDTEASIGKKVLLPTVFTGRPAVYFLADCQQCDGNAIPFGTEEDRDLWADGHHKGTGHDVTPSVEVRPDEGDCAP</sequence>
<organism evidence="2 3">
    <name type="scientific">Mycobacteroides abscessus</name>
    <dbReference type="NCBI Taxonomy" id="36809"/>
    <lineage>
        <taxon>Bacteria</taxon>
        <taxon>Bacillati</taxon>
        <taxon>Actinomycetota</taxon>
        <taxon>Actinomycetes</taxon>
        <taxon>Mycobacteriales</taxon>
        <taxon>Mycobacteriaceae</taxon>
        <taxon>Mycobacteroides</taxon>
    </lineage>
</organism>
<reference evidence="2 3" key="1">
    <citation type="submission" date="2015-03" db="EMBL/GenBank/DDBJ databases">
        <authorList>
            <consortium name="Pathogen Informatics"/>
            <person name="Murphy D."/>
        </authorList>
    </citation>
    <scope>NUCLEOTIDE SEQUENCE [LARGE SCALE GENOMIC DNA]</scope>
    <source>
        <strain evidence="2 3">PAP036</strain>
    </source>
</reference>
<evidence type="ECO:0000313" key="3">
    <source>
        <dbReference type="Proteomes" id="UP000038487"/>
    </source>
</evidence>
<dbReference type="RefSeq" id="WP_052536749.1">
    <property type="nucleotide sequence ID" value="NZ_CSUW01000016.1"/>
</dbReference>